<dbReference type="SUPFAM" id="SSF50475">
    <property type="entry name" value="FMN-binding split barrel"/>
    <property type="match status" value="1"/>
</dbReference>
<dbReference type="Proteomes" id="UP000294114">
    <property type="component" value="Unassembled WGS sequence"/>
</dbReference>
<dbReference type="NCBIfam" id="TIGR03618">
    <property type="entry name" value="Rv1155_F420"/>
    <property type="match status" value="1"/>
</dbReference>
<dbReference type="GO" id="GO:0070967">
    <property type="term" value="F:coenzyme F420 binding"/>
    <property type="evidence" value="ECO:0007669"/>
    <property type="project" value="TreeGrafter"/>
</dbReference>
<protein>
    <submittedName>
        <fullName evidence="3">PPOX class probable F420-dependent enzyme</fullName>
    </submittedName>
</protein>
<reference evidence="3 4" key="1">
    <citation type="submission" date="2019-02" db="EMBL/GenBank/DDBJ databases">
        <title>Sequencing the genomes of 1000 actinobacteria strains.</title>
        <authorList>
            <person name="Klenk H.-P."/>
        </authorList>
    </citation>
    <scope>NUCLEOTIDE SEQUENCE [LARGE SCALE GENOMIC DNA]</scope>
    <source>
        <strain evidence="3 4">DSM 45612</strain>
    </source>
</reference>
<evidence type="ECO:0000256" key="1">
    <source>
        <dbReference type="ARBA" id="ARBA00023002"/>
    </source>
</evidence>
<proteinExistence type="predicted"/>
<comment type="caution">
    <text evidence="3">The sequence shown here is derived from an EMBL/GenBank/DDBJ whole genome shotgun (WGS) entry which is preliminary data.</text>
</comment>
<accession>A0A4V2GDN2</accession>
<sequence>MDLPEDLVDLLHRPSICFITTLMPDGSPQISETWVDTDGKHIVINTVQGFQKVRNVVRDPRVAVAIADPEDPSRYIAVRGRVLDLTEHGAVEHIDRLSQKYLGRPYPWFGGRDQTRVIMTIEAEKISSPG</sequence>
<dbReference type="RefSeq" id="WP_130337335.1">
    <property type="nucleotide sequence ID" value="NZ_SHLD01000001.1"/>
</dbReference>
<dbReference type="PANTHER" id="PTHR35176:SF6">
    <property type="entry name" value="HEME OXYGENASE HI_0854-RELATED"/>
    <property type="match status" value="1"/>
</dbReference>
<dbReference type="InterPro" id="IPR052019">
    <property type="entry name" value="F420H2_bilvrd_red/Heme_oxyg"/>
</dbReference>
<gene>
    <name evidence="3" type="ORF">EV384_5241</name>
</gene>
<evidence type="ECO:0000313" key="3">
    <source>
        <dbReference type="EMBL" id="RZU76576.1"/>
    </source>
</evidence>
<keyword evidence="4" id="KW-1185">Reference proteome</keyword>
<keyword evidence="1" id="KW-0560">Oxidoreductase</keyword>
<name>A0A4V2GDN2_9ACTN</name>
<dbReference type="GO" id="GO:0016627">
    <property type="term" value="F:oxidoreductase activity, acting on the CH-CH group of donors"/>
    <property type="evidence" value="ECO:0007669"/>
    <property type="project" value="TreeGrafter"/>
</dbReference>
<dbReference type="InterPro" id="IPR011576">
    <property type="entry name" value="Pyridox_Oxase_N"/>
</dbReference>
<dbReference type="GO" id="GO:0005829">
    <property type="term" value="C:cytosol"/>
    <property type="evidence" value="ECO:0007669"/>
    <property type="project" value="TreeGrafter"/>
</dbReference>
<evidence type="ECO:0000259" key="2">
    <source>
        <dbReference type="Pfam" id="PF01243"/>
    </source>
</evidence>
<organism evidence="3 4">
    <name type="scientific">Micromonospora kangleipakensis</name>
    <dbReference type="NCBI Taxonomy" id="1077942"/>
    <lineage>
        <taxon>Bacteria</taxon>
        <taxon>Bacillati</taxon>
        <taxon>Actinomycetota</taxon>
        <taxon>Actinomycetes</taxon>
        <taxon>Micromonosporales</taxon>
        <taxon>Micromonosporaceae</taxon>
        <taxon>Micromonospora</taxon>
    </lineage>
</organism>
<dbReference type="AlphaFoldDB" id="A0A4V2GDN2"/>
<dbReference type="InterPro" id="IPR012349">
    <property type="entry name" value="Split_barrel_FMN-bd"/>
</dbReference>
<dbReference type="Gene3D" id="2.30.110.10">
    <property type="entry name" value="Electron Transport, Fmn-binding Protein, Chain A"/>
    <property type="match status" value="1"/>
</dbReference>
<feature type="domain" description="Pyridoxamine 5'-phosphate oxidase N-terminal" evidence="2">
    <location>
        <begin position="4"/>
        <end position="126"/>
    </location>
</feature>
<dbReference type="InterPro" id="IPR019920">
    <property type="entry name" value="F420-binding_dom_put"/>
</dbReference>
<evidence type="ECO:0000313" key="4">
    <source>
        <dbReference type="Proteomes" id="UP000294114"/>
    </source>
</evidence>
<dbReference type="PANTHER" id="PTHR35176">
    <property type="entry name" value="HEME OXYGENASE HI_0854-RELATED"/>
    <property type="match status" value="1"/>
</dbReference>
<dbReference type="Pfam" id="PF01243">
    <property type="entry name" value="PNPOx_N"/>
    <property type="match status" value="1"/>
</dbReference>
<dbReference type="OrthoDB" id="162914at2"/>
<dbReference type="EMBL" id="SHLD01000001">
    <property type="protein sequence ID" value="RZU76576.1"/>
    <property type="molecule type" value="Genomic_DNA"/>
</dbReference>